<dbReference type="EMBL" id="JANJQO010000204">
    <property type="protein sequence ID" value="KAJ2980362.1"/>
    <property type="molecule type" value="Genomic_DNA"/>
</dbReference>
<accession>A0ACC1NM11</accession>
<organism evidence="1 2">
    <name type="scientific">Zarea fungicola</name>
    <dbReference type="NCBI Taxonomy" id="93591"/>
    <lineage>
        <taxon>Eukaryota</taxon>
        <taxon>Fungi</taxon>
        <taxon>Dikarya</taxon>
        <taxon>Ascomycota</taxon>
        <taxon>Pezizomycotina</taxon>
        <taxon>Sordariomycetes</taxon>
        <taxon>Hypocreomycetidae</taxon>
        <taxon>Hypocreales</taxon>
        <taxon>Cordycipitaceae</taxon>
        <taxon>Zarea</taxon>
    </lineage>
</organism>
<evidence type="ECO:0000313" key="1">
    <source>
        <dbReference type="EMBL" id="KAJ2980362.1"/>
    </source>
</evidence>
<comment type="caution">
    <text evidence="1">The sequence shown here is derived from an EMBL/GenBank/DDBJ whole genome shotgun (WGS) entry which is preliminary data.</text>
</comment>
<name>A0ACC1NM11_9HYPO</name>
<gene>
    <name evidence="1" type="ORF">NQ176_g2686</name>
</gene>
<proteinExistence type="predicted"/>
<keyword evidence="2" id="KW-1185">Reference proteome</keyword>
<protein>
    <submittedName>
        <fullName evidence="1">Uncharacterized protein</fullName>
    </submittedName>
</protein>
<reference evidence="1" key="1">
    <citation type="submission" date="2022-08" db="EMBL/GenBank/DDBJ databases">
        <title>Genome Sequence of Lecanicillium fungicola.</title>
        <authorList>
            <person name="Buettner E."/>
        </authorList>
    </citation>
    <scope>NUCLEOTIDE SEQUENCE</scope>
    <source>
        <strain evidence="1">Babe33</strain>
    </source>
</reference>
<sequence length="596" mass="66392">MENTTRILSLLYQSPRVIGVAIITIPIAIYTLRKVLLPKPLPGIPYNAEAANSLFGDVPAILREAADNPHTWITEQTSRHNSPIAQVFLIPFGRPCLIISDFREAQDIMMRRKEFDRSSLIIGTIGGEAPLFHANMTTGSAWKAHRKLLQDLMSPEFLHNVAAPNIYKSASRLMDLWDQKSAIVGTMPFAAKDDLFYTALDAIYDFGYGDAAVERALIPQLRMMEMLTEADKDRIRESGSAEVGVEFSTAAIPASMDAILKSANNVVPPPALACPALAWWIMGLRPSIRKMRAARNKFIEDQVLKSAAKLQRRTDKDEGDAGVKSAIDHIMERERAFAASSGREPIYWSNAIRDEIFGFVAAGHDTTSTALSWGVKFLADSIPVQNRLRKELNTTHANAFAEDRPPAEAEITSARIPYLDAVVEEIARLSHIVPVQERENMQDTIIFGHHIPKGTYVFLANKGAGFTEPAITVDESKRSASSQAALQEGRTTVLSKEEQVNMNDFRPERWLVVDDDGNEVFDIAAWPALAFGLGRRGCFGRKLAHLELRIIVTLMVWNFELLPCAEALSSYDAVQVKLREPRQCYVSLRRRNSMTC</sequence>
<dbReference type="Proteomes" id="UP001143910">
    <property type="component" value="Unassembled WGS sequence"/>
</dbReference>
<evidence type="ECO:0000313" key="2">
    <source>
        <dbReference type="Proteomes" id="UP001143910"/>
    </source>
</evidence>